<organism evidence="2 3">
    <name type="scientific">Ruoffia tabacinasalis</name>
    <dbReference type="NCBI Taxonomy" id="87458"/>
    <lineage>
        <taxon>Bacteria</taxon>
        <taxon>Bacillati</taxon>
        <taxon>Bacillota</taxon>
        <taxon>Bacilli</taxon>
        <taxon>Lactobacillales</taxon>
        <taxon>Aerococcaceae</taxon>
        <taxon>Ruoffia</taxon>
    </lineage>
</organism>
<feature type="transmembrane region" description="Helical" evidence="1">
    <location>
        <begin position="16"/>
        <end position="37"/>
    </location>
</feature>
<proteinExistence type="predicted"/>
<dbReference type="RefSeq" id="WP_197103192.1">
    <property type="nucleotide sequence ID" value="NZ_JACCEL010000001.1"/>
</dbReference>
<evidence type="ECO:0000313" key="3">
    <source>
        <dbReference type="Proteomes" id="UP000823401"/>
    </source>
</evidence>
<comment type="caution">
    <text evidence="2">The sequence shown here is derived from an EMBL/GenBank/DDBJ whole genome shotgun (WGS) entry which is preliminary data.</text>
</comment>
<reference evidence="2 3" key="1">
    <citation type="submission" date="2020-07" db="EMBL/GenBank/DDBJ databases">
        <title>Facklamia lactis sp. nov., isolated from raw milk.</title>
        <authorList>
            <person name="Doll E.V."/>
            <person name="Huptas C."/>
            <person name="Staib L."/>
            <person name="Wenning M."/>
            <person name="Scherer S."/>
        </authorList>
    </citation>
    <scope>NUCLEOTIDE SEQUENCE [LARGE SCALE GENOMIC DNA]</scope>
    <source>
        <strain evidence="2 3">DSM 104272</strain>
    </source>
</reference>
<keyword evidence="3" id="KW-1185">Reference proteome</keyword>
<gene>
    <name evidence="2" type="ORF">HYQ42_00715</name>
</gene>
<accession>A0ABS0LIP1</accession>
<dbReference type="Proteomes" id="UP000823401">
    <property type="component" value="Unassembled WGS sequence"/>
</dbReference>
<dbReference type="EMBL" id="JACCEL010000001">
    <property type="protein sequence ID" value="MBG9977291.1"/>
    <property type="molecule type" value="Genomic_DNA"/>
</dbReference>
<evidence type="ECO:0000256" key="1">
    <source>
        <dbReference type="SAM" id="Phobius"/>
    </source>
</evidence>
<name>A0ABS0LIP1_9LACT</name>
<sequence>MKQKLNIKGDIKVRRYVLISIVILIMSRLIMPISIIANENTSETVNQEVFTDQLEKTREYKSELEIIAPNSITVGALMGAAANILIKAGFGWLATQLYEWGAAQFCESYKNSNWATSSACSLLGY</sequence>
<evidence type="ECO:0000313" key="2">
    <source>
        <dbReference type="EMBL" id="MBG9977291.1"/>
    </source>
</evidence>
<keyword evidence="1" id="KW-0812">Transmembrane</keyword>
<keyword evidence="1" id="KW-0472">Membrane</keyword>
<keyword evidence="1" id="KW-1133">Transmembrane helix</keyword>
<protein>
    <submittedName>
        <fullName evidence="2">Uncharacterized protein</fullName>
    </submittedName>
</protein>